<dbReference type="AlphaFoldDB" id="A0A0V0H3U6"/>
<evidence type="ECO:0000313" key="1">
    <source>
        <dbReference type="EMBL" id="JAP14803.1"/>
    </source>
</evidence>
<name>A0A0V0H3U6_SOLCH</name>
<sequence length="88" mass="9600">MEVSSSKPLAFAVGIGLLGQARHTGLVYCSLPLLCGLRAIAYERNSACAHPKSSGCGLSLISKERSFVFKSTLEHTILLFPFVWFQLK</sequence>
<organism evidence="1">
    <name type="scientific">Solanum chacoense</name>
    <name type="common">Chaco potato</name>
    <dbReference type="NCBI Taxonomy" id="4108"/>
    <lineage>
        <taxon>Eukaryota</taxon>
        <taxon>Viridiplantae</taxon>
        <taxon>Streptophyta</taxon>
        <taxon>Embryophyta</taxon>
        <taxon>Tracheophyta</taxon>
        <taxon>Spermatophyta</taxon>
        <taxon>Magnoliopsida</taxon>
        <taxon>eudicotyledons</taxon>
        <taxon>Gunneridae</taxon>
        <taxon>Pentapetalae</taxon>
        <taxon>asterids</taxon>
        <taxon>lamiids</taxon>
        <taxon>Solanales</taxon>
        <taxon>Solanaceae</taxon>
        <taxon>Solanoideae</taxon>
        <taxon>Solaneae</taxon>
        <taxon>Solanum</taxon>
    </lineage>
</organism>
<reference evidence="1" key="1">
    <citation type="submission" date="2015-12" db="EMBL/GenBank/DDBJ databases">
        <title>Gene expression during late stages of embryo sac development: a critical building block for successful pollen-pistil interactions.</title>
        <authorList>
            <person name="Liu Y."/>
            <person name="Joly V."/>
            <person name="Sabar M."/>
            <person name="Matton D.P."/>
        </authorList>
    </citation>
    <scope>NUCLEOTIDE SEQUENCE</scope>
</reference>
<protein>
    <submittedName>
        <fullName evidence="1">Putative ovule protein</fullName>
    </submittedName>
</protein>
<accession>A0A0V0H3U6</accession>
<proteinExistence type="predicted"/>
<dbReference type="EMBL" id="GEDG01026055">
    <property type="protein sequence ID" value="JAP14803.1"/>
    <property type="molecule type" value="Transcribed_RNA"/>
</dbReference>